<comment type="caution">
    <text evidence="3">The sequence shown here is derived from an EMBL/GenBank/DDBJ whole genome shotgun (WGS) entry which is preliminary data.</text>
</comment>
<evidence type="ECO:0000313" key="6">
    <source>
        <dbReference type="Proteomes" id="UP000325313"/>
    </source>
</evidence>
<dbReference type="Proteomes" id="UP000324748">
    <property type="component" value="Unassembled WGS sequence"/>
</dbReference>
<evidence type="ECO:0000256" key="2">
    <source>
        <dbReference type="SAM" id="SignalP"/>
    </source>
</evidence>
<feature type="region of interest" description="Disordered" evidence="1">
    <location>
        <begin position="98"/>
        <end position="120"/>
    </location>
</feature>
<feature type="signal peptide" evidence="2">
    <location>
        <begin position="1"/>
        <end position="18"/>
    </location>
</feature>
<feature type="chain" id="PRO_5033474245" evidence="2">
    <location>
        <begin position="19"/>
        <end position="618"/>
    </location>
</feature>
<accession>A0A5B0PEM7</accession>
<evidence type="ECO:0000313" key="5">
    <source>
        <dbReference type="Proteomes" id="UP000324748"/>
    </source>
</evidence>
<dbReference type="OrthoDB" id="2515503at2759"/>
<keyword evidence="2" id="KW-0732">Signal</keyword>
<gene>
    <name evidence="3" type="ORF">PGT21_028789</name>
    <name evidence="4" type="ORF">PGTUg99_016492</name>
</gene>
<evidence type="ECO:0000313" key="4">
    <source>
        <dbReference type="EMBL" id="KAA1128151.1"/>
    </source>
</evidence>
<evidence type="ECO:0000313" key="3">
    <source>
        <dbReference type="EMBL" id="KAA1100067.1"/>
    </source>
</evidence>
<dbReference type="EMBL" id="VDEP01000144">
    <property type="protein sequence ID" value="KAA1128151.1"/>
    <property type="molecule type" value="Genomic_DNA"/>
</dbReference>
<dbReference type="AlphaFoldDB" id="A0A5B0PEM7"/>
<name>A0A5B0PEM7_PUCGR</name>
<evidence type="ECO:0000256" key="1">
    <source>
        <dbReference type="SAM" id="MobiDB-lite"/>
    </source>
</evidence>
<protein>
    <submittedName>
        <fullName evidence="3">Uncharacterized protein</fullName>
    </submittedName>
</protein>
<organism evidence="3 5">
    <name type="scientific">Puccinia graminis f. sp. tritici</name>
    <dbReference type="NCBI Taxonomy" id="56615"/>
    <lineage>
        <taxon>Eukaryota</taxon>
        <taxon>Fungi</taxon>
        <taxon>Dikarya</taxon>
        <taxon>Basidiomycota</taxon>
        <taxon>Pucciniomycotina</taxon>
        <taxon>Pucciniomycetes</taxon>
        <taxon>Pucciniales</taxon>
        <taxon>Pucciniaceae</taxon>
        <taxon>Puccinia</taxon>
    </lineage>
</organism>
<keyword evidence="5" id="KW-1185">Reference proteome</keyword>
<reference evidence="5 6" key="1">
    <citation type="submission" date="2019-05" db="EMBL/GenBank/DDBJ databases">
        <title>Emergence of the Ug99 lineage of the wheat stem rust pathogen through somatic hybridization.</title>
        <authorList>
            <person name="Li F."/>
            <person name="Upadhyaya N.M."/>
            <person name="Sperschneider J."/>
            <person name="Matny O."/>
            <person name="Nguyen-Phuc H."/>
            <person name="Mago R."/>
            <person name="Raley C."/>
            <person name="Miller M.E."/>
            <person name="Silverstein K.A.T."/>
            <person name="Henningsen E."/>
            <person name="Hirsch C.D."/>
            <person name="Visser B."/>
            <person name="Pretorius Z.A."/>
            <person name="Steffenson B.J."/>
            <person name="Schwessinger B."/>
            <person name="Dodds P.N."/>
            <person name="Figueroa M."/>
        </authorList>
    </citation>
    <scope>NUCLEOTIDE SEQUENCE [LARGE SCALE GENOMIC DNA]</scope>
    <source>
        <strain evidence="3">21-0</strain>
        <strain evidence="4 6">Ug99</strain>
    </source>
</reference>
<proteinExistence type="predicted"/>
<dbReference type="EMBL" id="VSWC01000054">
    <property type="protein sequence ID" value="KAA1100067.1"/>
    <property type="molecule type" value="Genomic_DNA"/>
</dbReference>
<dbReference type="Proteomes" id="UP000325313">
    <property type="component" value="Unassembled WGS sequence"/>
</dbReference>
<sequence length="618" mass="72775">MILKFLFLGLCFIPAGFLETVPSVLTSVEGSDEESHIDGAASLAVTEDSTHVEAVPSLERVEESSHEQILGAENSVHPFEAHDFAVNHVGNEQYSQKYAPQDPEKHHGGNQKALETHGDKALSKPLNLEEVLEIITGEEGGEMKLIPFIEDLKKYTGLKNTFTFMHDWLAPSHLKFERNIKIMMKIKFVELANINQRISGIKPLRFSIKDDQTLEDVEWVLNNYSLEELSFIPDDQLKKYGSLILRELKKEMINKRPKVIHDDQVRINRFIFRTVDFMFRNGFIKQETFQRFFEDIDVLIEARHDLEEFLEELKQYPISLGYPIVDIKKHWTWPMNDEFFRSLTKPQEDMIQLDLMHSGIYDYIHIFNLKSDSSLTAGRITTHEWDFIWNSMSRNDYINMKIKKFHELKDLQSNQETKVESNLNGEVEFKEYVHMLSDIFLQTIRGRDNSGGPMDEFQLMFSGYILEIFNFIETKICKGILKETSIKWNSIQENVEDWYLVILQASRVQYLSSIEDSYHIFQDQYYPYFEDYTAEIYKNYMKEAVRIYSEFGRTYLRIKNRDDRLSEWLSQQTKIKDIFDKEGIRMIQRFAQRGNIDFKYATDDLKDILKTMKNIFSS</sequence>